<evidence type="ECO:0000313" key="2">
    <source>
        <dbReference type="Proteomes" id="UP001642483"/>
    </source>
</evidence>
<evidence type="ECO:0000313" key="1">
    <source>
        <dbReference type="EMBL" id="CAK8686791.1"/>
    </source>
</evidence>
<organism evidence="1 2">
    <name type="scientific">Clavelina lepadiformis</name>
    <name type="common">Light-bulb sea squirt</name>
    <name type="synonym">Ascidia lepadiformis</name>
    <dbReference type="NCBI Taxonomy" id="159417"/>
    <lineage>
        <taxon>Eukaryota</taxon>
        <taxon>Metazoa</taxon>
        <taxon>Chordata</taxon>
        <taxon>Tunicata</taxon>
        <taxon>Ascidiacea</taxon>
        <taxon>Aplousobranchia</taxon>
        <taxon>Clavelinidae</taxon>
        <taxon>Clavelina</taxon>
    </lineage>
</organism>
<gene>
    <name evidence="1" type="ORF">CVLEPA_LOCUS18825</name>
</gene>
<reference evidence="1 2" key="1">
    <citation type="submission" date="2024-02" db="EMBL/GenBank/DDBJ databases">
        <authorList>
            <person name="Daric V."/>
            <person name="Darras S."/>
        </authorList>
    </citation>
    <scope>NUCLEOTIDE SEQUENCE [LARGE SCALE GENOMIC DNA]</scope>
</reference>
<proteinExistence type="predicted"/>
<dbReference type="EMBL" id="CAWYQH010000103">
    <property type="protein sequence ID" value="CAK8686791.1"/>
    <property type="molecule type" value="Genomic_DNA"/>
</dbReference>
<dbReference type="Proteomes" id="UP001642483">
    <property type="component" value="Unassembled WGS sequence"/>
</dbReference>
<protein>
    <recommendedName>
        <fullName evidence="3">PH domain-containing protein</fullName>
    </recommendedName>
</protein>
<comment type="caution">
    <text evidence="1">The sequence shown here is derived from an EMBL/GenBank/DDBJ whole genome shotgun (WGS) entry which is preliminary data.</text>
</comment>
<accession>A0ABP0G7I6</accession>
<keyword evidence="2" id="KW-1185">Reference proteome</keyword>
<evidence type="ECO:0008006" key="3">
    <source>
        <dbReference type="Google" id="ProtNLM"/>
    </source>
</evidence>
<name>A0ABP0G7I6_CLALP</name>
<sequence length="132" mass="14863">MATTAEDLRLWFQRLEAMFELVPQADCETRIFTMIAAKPAVHSTDLLRNGSWSQNKTVCEGCLTTLPKGKQGVFPTARREFNKGGKQQHMLLRCYTSIHLRLLGQKTDTETHFLILCESTNMTGGLETTVTV</sequence>